<feature type="coiled-coil region" evidence="7">
    <location>
        <begin position="208"/>
        <end position="239"/>
    </location>
</feature>
<dbReference type="SMART" id="SM00504">
    <property type="entry name" value="Ubox"/>
    <property type="match status" value="1"/>
</dbReference>
<dbReference type="GO" id="GO:0004842">
    <property type="term" value="F:ubiquitin-protein transferase activity"/>
    <property type="evidence" value="ECO:0007669"/>
    <property type="project" value="InterPro"/>
</dbReference>
<dbReference type="SUPFAM" id="SSF55920">
    <property type="entry name" value="Creatinase/aminopeptidase"/>
    <property type="match status" value="1"/>
</dbReference>
<dbReference type="Gene3D" id="3.90.230.10">
    <property type="entry name" value="Creatinase/methionine aminopeptidase superfamily"/>
    <property type="match status" value="1"/>
</dbReference>
<dbReference type="PROSITE" id="PS51698">
    <property type="entry name" value="U_BOX"/>
    <property type="match status" value="1"/>
</dbReference>
<comment type="caution">
    <text evidence="9">The sequence shown here is derived from an EMBL/GenBank/DDBJ whole genome shotgun (WGS) entry which is preliminary data.</text>
</comment>
<evidence type="ECO:0000259" key="8">
    <source>
        <dbReference type="PROSITE" id="PS51698"/>
    </source>
</evidence>
<dbReference type="InterPro" id="IPR029149">
    <property type="entry name" value="Creatin/AminoP/Spt16_N"/>
</dbReference>
<dbReference type="GO" id="GO:0016567">
    <property type="term" value="P:protein ubiquitination"/>
    <property type="evidence" value="ECO:0007669"/>
    <property type="project" value="InterPro"/>
</dbReference>
<dbReference type="GO" id="GO:0046872">
    <property type="term" value="F:metal ion binding"/>
    <property type="evidence" value="ECO:0007669"/>
    <property type="project" value="UniProtKB-KW"/>
</dbReference>
<dbReference type="Pfam" id="PF16188">
    <property type="entry name" value="Peptidase_M24_C"/>
    <property type="match status" value="1"/>
</dbReference>
<dbReference type="PANTHER" id="PTHR43763">
    <property type="entry name" value="XAA-PRO AMINOPEPTIDASE 1"/>
    <property type="match status" value="1"/>
</dbReference>
<dbReference type="InterPro" id="IPR041312">
    <property type="entry name" value="CHIP_TPR_N"/>
</dbReference>
<dbReference type="InterPro" id="IPR036005">
    <property type="entry name" value="Creatinase/aminopeptidase-like"/>
</dbReference>
<evidence type="ECO:0000313" key="10">
    <source>
        <dbReference type="Proteomes" id="UP000663866"/>
    </source>
</evidence>
<evidence type="ECO:0000256" key="4">
    <source>
        <dbReference type="ARBA" id="ARBA00022801"/>
    </source>
</evidence>
<dbReference type="Pfam" id="PF01321">
    <property type="entry name" value="Creatinase_N"/>
    <property type="match status" value="1"/>
</dbReference>
<keyword evidence="10" id="KW-1185">Reference proteome</keyword>
<feature type="repeat" description="TPR" evidence="6">
    <location>
        <begin position="61"/>
        <end position="94"/>
    </location>
</feature>
<evidence type="ECO:0000256" key="7">
    <source>
        <dbReference type="SAM" id="Coils"/>
    </source>
</evidence>
<dbReference type="SMART" id="SM00028">
    <property type="entry name" value="TPR"/>
    <property type="match status" value="3"/>
</dbReference>
<keyword evidence="7" id="KW-0175">Coiled coil</keyword>
<dbReference type="AlphaFoldDB" id="A0A820DYH7"/>
<comment type="similarity">
    <text evidence="2">Belongs to the peptidase M24B family.</text>
</comment>
<dbReference type="EMBL" id="CAJOBG010008256">
    <property type="protein sequence ID" value="CAF4239079.1"/>
    <property type="molecule type" value="Genomic_DNA"/>
</dbReference>
<evidence type="ECO:0000256" key="2">
    <source>
        <dbReference type="ARBA" id="ARBA00008766"/>
    </source>
</evidence>
<dbReference type="FunFam" id="3.90.230.10:FF:000007">
    <property type="entry name" value="Xaa-Pro aminopeptidase P"/>
    <property type="match status" value="1"/>
</dbReference>
<dbReference type="InterPro" id="IPR050422">
    <property type="entry name" value="X-Pro_aminopeptidase_P"/>
</dbReference>
<name>A0A820DYH7_9BILA</name>
<feature type="non-terminal residue" evidence="9">
    <location>
        <position position="1"/>
    </location>
</feature>
<dbReference type="Gene3D" id="3.30.40.10">
    <property type="entry name" value="Zinc/RING finger domain, C3HC4 (zinc finger)"/>
    <property type="match status" value="1"/>
</dbReference>
<evidence type="ECO:0000256" key="6">
    <source>
        <dbReference type="PROSITE-ProRule" id="PRU00339"/>
    </source>
</evidence>
<feature type="domain" description="U-box" evidence="8">
    <location>
        <begin position="248"/>
        <end position="322"/>
    </location>
</feature>
<gene>
    <name evidence="9" type="ORF">OVN521_LOCUS28409</name>
</gene>
<dbReference type="Pfam" id="PF04564">
    <property type="entry name" value="U-box"/>
    <property type="match status" value="1"/>
</dbReference>
<dbReference type="GO" id="GO:0005737">
    <property type="term" value="C:cytoplasm"/>
    <property type="evidence" value="ECO:0007669"/>
    <property type="project" value="UniProtKB-ARBA"/>
</dbReference>
<keyword evidence="4" id="KW-0378">Hydrolase</keyword>
<dbReference type="InterPro" id="IPR003613">
    <property type="entry name" value="Ubox_domain"/>
</dbReference>
<keyword evidence="6" id="KW-0802">TPR repeat</keyword>
<dbReference type="InterPro" id="IPR011990">
    <property type="entry name" value="TPR-like_helical_dom_sf"/>
</dbReference>
<keyword evidence="5" id="KW-0464">Manganese</keyword>
<dbReference type="InterPro" id="IPR013083">
    <property type="entry name" value="Znf_RING/FYVE/PHD"/>
</dbReference>
<dbReference type="SUPFAM" id="SSF48452">
    <property type="entry name" value="TPR-like"/>
    <property type="match status" value="1"/>
</dbReference>
<keyword evidence="3" id="KW-0479">Metal-binding</keyword>
<dbReference type="GO" id="GO:0004177">
    <property type="term" value="F:aminopeptidase activity"/>
    <property type="evidence" value="ECO:0007669"/>
    <property type="project" value="UniProtKB-ARBA"/>
</dbReference>
<organism evidence="9 10">
    <name type="scientific">Rotaria magnacalcarata</name>
    <dbReference type="NCBI Taxonomy" id="392030"/>
    <lineage>
        <taxon>Eukaryota</taxon>
        <taxon>Metazoa</taxon>
        <taxon>Spiralia</taxon>
        <taxon>Gnathifera</taxon>
        <taxon>Rotifera</taxon>
        <taxon>Eurotatoria</taxon>
        <taxon>Bdelloidea</taxon>
        <taxon>Philodinida</taxon>
        <taxon>Philodinidae</taxon>
        <taxon>Rotaria</taxon>
    </lineage>
</organism>
<comment type="cofactor">
    <cofactor evidence="1">
        <name>Mn(2+)</name>
        <dbReference type="ChEBI" id="CHEBI:29035"/>
    </cofactor>
</comment>
<dbReference type="SUPFAM" id="SSF53092">
    <property type="entry name" value="Creatinase/prolidase N-terminal domain"/>
    <property type="match status" value="1"/>
</dbReference>
<sequence>NKHFLQKKYNDAIHCYNQALKQNGEKAIYYVNRALCYIKLKQWDKVYQDARHCLDLDPNYIKAHAYLGQYYIEQQRYDEAITYFKQALELCKIQNKNFGDEIQRLLRYAQKRRFSIMEHKRIENEISLQTYLRSLIQTDKERRMQLRIEKYLEDKDPTQSSTNTLSILKQFLSKITNRHNQQITTNLASVVSVSPKVATTTTHNNEMNVAIDQQLEQALQDIEQSADQSINEMNTLFNEVDVRRKRREIPEYLTCKLCYDLMRDPVITPFGITYCRSCIEENLYKVSHLDPIANKPLVVDQLVNNLVLKEIVEKFIKENEWAKIRPQRFAIQYSTRLVLQAFLPKEPVLDMLHFVLVLIAIASSFSDGVNTNQCTPLSTQKNTSTILAQIRQEMQKEDIGLYVVFADDEHGSEYTQAYDKRRDWLTGFRGSAGTAVVSLRTAALWTDSRYFTQAEEQLDCANWLLMRDRDPGVPTIIDWIVSELNQTALRPGTTAVFTSTSWWTSANSALKIIGKELRSVEDLVSRIWPSSERPKELQGQIFTHDIEYAGETVAQKLNRTTAEMKRLGATTAVISALDETAWLFNLRGTDIPFNPFFKSYAIIHADYQVNQPELFVNLAQLNVSQYPPGVRVFNNSIFWSRLNQISTNASINRIMLNTKISQAILNLIPENKLLLPLSNSPVQRIKARKNAKERKGMQDCQLRDAVARMKHLGWLEKQLDEGKSINETQSSDQLLVYQQQQDRFQFPSFRAITASGDRAAIVHYSAAPETAQLITKNKVYLLDAGSQYLDCTTDITRTHHFGVPKDLEKRAYTRVLQGVIDIAEAVFPTGTYGRSLDHLGRMSLYRDGMTFGHGVGHGIGHFLSVHEGPQRIASPYNALEETLADGVFLSDEPGFYKPGDFGIRIENDMEVVLANKSSYENRQYLRFNTITLLPYERSLIDASLLTNAQLNTINQYHAKVRDILEPLLQGDEAALHALHTRTASIDSIPTIPNLSYISIGSSSLITFILFLRILF</sequence>
<protein>
    <recommendedName>
        <fullName evidence="8">U-box domain-containing protein</fullName>
    </recommendedName>
</protein>
<dbReference type="Proteomes" id="UP000663866">
    <property type="component" value="Unassembled WGS sequence"/>
</dbReference>
<dbReference type="Pfam" id="PF18391">
    <property type="entry name" value="CHIP_TPR_N"/>
    <property type="match status" value="1"/>
</dbReference>
<dbReference type="Gene3D" id="3.40.350.10">
    <property type="entry name" value="Creatinase/prolidase N-terminal domain"/>
    <property type="match status" value="2"/>
</dbReference>
<reference evidence="9" key="1">
    <citation type="submission" date="2021-02" db="EMBL/GenBank/DDBJ databases">
        <authorList>
            <person name="Nowell W R."/>
        </authorList>
    </citation>
    <scope>NUCLEOTIDE SEQUENCE</scope>
</reference>
<dbReference type="Pfam" id="PF16189">
    <property type="entry name" value="Creatinase_N_2"/>
    <property type="match status" value="1"/>
</dbReference>
<dbReference type="SUPFAM" id="SSF57850">
    <property type="entry name" value="RING/U-box"/>
    <property type="match status" value="1"/>
</dbReference>
<dbReference type="Pfam" id="PF12895">
    <property type="entry name" value="ANAPC3"/>
    <property type="match status" value="1"/>
</dbReference>
<dbReference type="InterPro" id="IPR019734">
    <property type="entry name" value="TPR_rpt"/>
</dbReference>
<dbReference type="InterPro" id="IPR032416">
    <property type="entry name" value="Peptidase_M24_C"/>
</dbReference>
<evidence type="ECO:0000256" key="5">
    <source>
        <dbReference type="ARBA" id="ARBA00023211"/>
    </source>
</evidence>
<dbReference type="PANTHER" id="PTHR43763:SF6">
    <property type="entry name" value="XAA-PRO AMINOPEPTIDASE 1"/>
    <property type="match status" value="1"/>
</dbReference>
<evidence type="ECO:0000313" key="9">
    <source>
        <dbReference type="EMBL" id="CAF4239079.1"/>
    </source>
</evidence>
<dbReference type="PROSITE" id="PS50293">
    <property type="entry name" value="TPR_REGION"/>
    <property type="match status" value="1"/>
</dbReference>
<dbReference type="Pfam" id="PF00557">
    <property type="entry name" value="Peptidase_M24"/>
    <property type="match status" value="1"/>
</dbReference>
<dbReference type="PROSITE" id="PS50005">
    <property type="entry name" value="TPR"/>
    <property type="match status" value="1"/>
</dbReference>
<evidence type="ECO:0000256" key="1">
    <source>
        <dbReference type="ARBA" id="ARBA00001936"/>
    </source>
</evidence>
<proteinExistence type="inferred from homology"/>
<dbReference type="Gene3D" id="1.25.40.10">
    <property type="entry name" value="Tetratricopeptide repeat domain"/>
    <property type="match status" value="1"/>
</dbReference>
<accession>A0A820DYH7</accession>
<dbReference type="InterPro" id="IPR000587">
    <property type="entry name" value="Creatinase_N"/>
</dbReference>
<dbReference type="Gene3D" id="6.10.140.2020">
    <property type="match status" value="1"/>
</dbReference>
<evidence type="ECO:0000256" key="3">
    <source>
        <dbReference type="ARBA" id="ARBA00022723"/>
    </source>
</evidence>
<dbReference type="InterPro" id="IPR000994">
    <property type="entry name" value="Pept_M24"/>
</dbReference>